<dbReference type="CDD" id="cd24013">
    <property type="entry name" value="ASKHA_ATPase_BT3980-like"/>
    <property type="match status" value="1"/>
</dbReference>
<gene>
    <name evidence="1" type="ORF">QVH07_00135</name>
</gene>
<dbReference type="InterPro" id="IPR024213">
    <property type="entry name" value="DUF3822"/>
</dbReference>
<name>A0ABT7Y7S8_9BACT</name>
<evidence type="ECO:0000313" key="2">
    <source>
        <dbReference type="Proteomes" id="UP001171916"/>
    </source>
</evidence>
<dbReference type="EMBL" id="JAUEPH010000001">
    <property type="protein sequence ID" value="MDN3202526.1"/>
    <property type="molecule type" value="Genomic_DNA"/>
</dbReference>
<comment type="caution">
    <text evidence="1">The sequence shown here is derived from an EMBL/GenBank/DDBJ whole genome shotgun (WGS) entry which is preliminary data.</text>
</comment>
<sequence length="272" mass="31067">METSFKEFKSDKFDVSDAESLSLFIYPNSLLVFVHDKNRTIKAAFRFPRTNSSDLFSNLDQSPIGDIKVPIKVFNHLSNFVLVPGSLYVKGEEDTYLKFSDGGSEQIAFSSPIEGGKMYLIGSIDKEIRDTFSSRFDQITFHHGCASFLDYIMNQKGNLLGQEVILNMVENKLYGACFTDQELVSFGVFDLNEQEDLIKYPRALIAQHGYNPMHVRINILGKSDGINTSEDWGKQYFKYFSELEPRPKQNLANGLESVKDFGFLEAFWQFDE</sequence>
<organism evidence="1 2">
    <name type="scientific">Algoriphagus sediminis</name>
    <dbReference type="NCBI Taxonomy" id="3057113"/>
    <lineage>
        <taxon>Bacteria</taxon>
        <taxon>Pseudomonadati</taxon>
        <taxon>Bacteroidota</taxon>
        <taxon>Cytophagia</taxon>
        <taxon>Cytophagales</taxon>
        <taxon>Cyclobacteriaceae</taxon>
        <taxon>Algoriphagus</taxon>
    </lineage>
</organism>
<dbReference type="Pfam" id="PF12864">
    <property type="entry name" value="DUF3822"/>
    <property type="match status" value="1"/>
</dbReference>
<keyword evidence="2" id="KW-1185">Reference proteome</keyword>
<dbReference type="Proteomes" id="UP001171916">
    <property type="component" value="Unassembled WGS sequence"/>
</dbReference>
<reference evidence="1" key="1">
    <citation type="submission" date="2023-06" db="EMBL/GenBank/DDBJ databases">
        <title>Robiginitalea aurantiacus sp. nov. and Algoriphagus sediminis sp. nov., isolated from coastal sediment.</title>
        <authorList>
            <person name="Zhou Z.Y."/>
            <person name="An J."/>
            <person name="Jia Y.W."/>
            <person name="Du Z.J."/>
        </authorList>
    </citation>
    <scope>NUCLEOTIDE SEQUENCE</scope>
    <source>
        <strain evidence="1">C2-7</strain>
    </source>
</reference>
<accession>A0ABT7Y7S8</accession>
<evidence type="ECO:0000313" key="1">
    <source>
        <dbReference type="EMBL" id="MDN3202526.1"/>
    </source>
</evidence>
<proteinExistence type="predicted"/>
<protein>
    <submittedName>
        <fullName evidence="1">DUF3822 family protein</fullName>
    </submittedName>
</protein>
<dbReference type="Gene3D" id="3.30.420.250">
    <property type="match status" value="1"/>
</dbReference>
<dbReference type="Gene3D" id="3.30.420.260">
    <property type="match status" value="1"/>
</dbReference>
<dbReference type="RefSeq" id="WP_289998067.1">
    <property type="nucleotide sequence ID" value="NZ_JAUEPH010000001.1"/>
</dbReference>